<keyword evidence="2" id="KW-1185">Reference proteome</keyword>
<dbReference type="Proteomes" id="UP001497535">
    <property type="component" value="Unassembled WGS sequence"/>
</dbReference>
<proteinExistence type="predicted"/>
<reference evidence="1" key="1">
    <citation type="submission" date="2023-11" db="EMBL/GenBank/DDBJ databases">
        <authorList>
            <person name="Poullet M."/>
        </authorList>
    </citation>
    <scope>NUCLEOTIDE SEQUENCE</scope>
    <source>
        <strain evidence="1">E1834</strain>
    </source>
</reference>
<organism evidence="1 2">
    <name type="scientific">Meloidogyne enterolobii</name>
    <name type="common">Root-knot nematode worm</name>
    <name type="synonym">Meloidogyne mayaguensis</name>
    <dbReference type="NCBI Taxonomy" id="390850"/>
    <lineage>
        <taxon>Eukaryota</taxon>
        <taxon>Metazoa</taxon>
        <taxon>Ecdysozoa</taxon>
        <taxon>Nematoda</taxon>
        <taxon>Chromadorea</taxon>
        <taxon>Rhabditida</taxon>
        <taxon>Tylenchina</taxon>
        <taxon>Tylenchomorpha</taxon>
        <taxon>Tylenchoidea</taxon>
        <taxon>Meloidogynidae</taxon>
        <taxon>Meloidogyninae</taxon>
        <taxon>Meloidogyne</taxon>
    </lineage>
</organism>
<name>A0ACB1AWP4_MELEN</name>
<evidence type="ECO:0000313" key="1">
    <source>
        <dbReference type="EMBL" id="CAK5110410.1"/>
    </source>
</evidence>
<protein>
    <submittedName>
        <fullName evidence="1">Uncharacterized protein</fullName>
    </submittedName>
</protein>
<sequence length="3077" mass="340657">MIILGPGSPPDKISVRPVLDGFSVHWEPPLIPNGDVLGYSIYWSSNPDADLAEWSQKNFDSDARGATITDQQEQTPYVIRLQAFGSHGPGLISPSYEVVTGLKHIPLNVSIRILSPSVLPEEKEGGTLVDPDQAISFECVTDGRPQPVVSWSWIPFGNTSVGSSHLTLKPDPSTFHRFISAPAEARTLTSRTLICEARNDQGQVRDGHIFRVLRPGGPPVELGSLVEIDNSIILNWSPPIHPNENLTGYIVYISPDPNLPLEQWRVFTVDAKQPQLTLPRGELQPQTPYYVRVSAENPHGRGQLSDISRFVTLSGAPIDVPTDLSVHVEPDNTIRASWIPPSQPNGELKHYTVYFIAEDKALEMPDADEKYHRWPNVQVPAKGDDIGQVILDRDTHVILPNTVYRIRVTASNELSEGPATPKTFFRTGSGEVAPSLKLEPPDNPASVKPLEDYSVICVGTGIPAPDVWWTLGTEVNRQQGGSQLRLSKLSKDIVAVCHAQNNAGVEELTLNVQVRGPGTPPNEIVAIPLPSQILSIEWAPPDEPNGKLTGYVLHYAEVPDEKTAPADDDWNTVRVGPDANKYQLEALKAKTNYWVRLQAISDRGEGIISDPVKTRTLPLAPKAPDVMPIEVHPNNTGKLHFLIEIYPYIHIIQFKFLLNSHLLMIQRRRAKNYKIIYTNEDPTLEDTKWKEIIWDIPQGVDPSKQLQVFIEGSYLDPKTKYHVKVIPIGVIEGPPSESQDFDTQTGVVPPDQPLIHVDTDILKVPAGTDYTVECSANGYPPPKVFWTDVDGNVVSEGSMLRVFDIRQSTDYLCVAENLGGRKETSFRIFVSGPGSAPEMSLSITKPKSILAKWDPPTLPNGNITRYIVYYTPLDDQTMDLLIGQVPAKPISEWISAHLLGPAATGPGQKQALLTDFIEADTAYAVVVQAENQDGPGPYSIQHNIRTMSRSRSSPPTHVSVEPINQTSVEVHWRLEVKNGEESPIGYEIYFVPAEKEIEEDELLSIPSWTRVNVLDPSKNSHMIWNMFEPDSEYVFKIRALYQSGPGIFSEPCIAKTLPDGDAPFLVVSAGGRGTEGLSVIRLLPGSDYTVFCRASGRPQPAVRWIRGGEIPIDPSTVKEDETGTKWSLSLENFTEPSIFNCVARNPLGAANWTIQLEMVQDLRPDWLSKLVRPEVHNGQLLLHFPDSLPDSLRRPNQWTLRYSDNPSKEKILWSVLESEDRPLTSIPIKSPADPMQPGLSYHLVIENPTEGVRSPVLTLLVPKAPSELRVGSNINDEMVVDFRPAITSSLVEQYLVKYWPADKDVSATVAPESVIQTISIPGDQPVTGIRVPDLPRDSEFYFQAVAILSDGQELASTPVIIRTPAKEIRCDCSHACRLLETDSVEVRIECYCPAGWLLSSDGRTCMQIEPTTGPALEISPTFELLPEQALEGKVPLISQITPLQPLIEVTASSPLPTDEYGNLIIADLEDHIPPHILPTDAVGREIRPVVFFNGTKLRLNEDGNYLDPLGRIVARDEEQRALGPDGQLLKLDVNGNYVYPLLDKYGEPIPTDDSLRPLFEVVDEEGVHWPRDNKGHVLGPNNRPIPTDITGQFIGPGSSPLPTNFYGQFLMSRREDLVVPTDALGYPIYQVVYPDGQPLPTLMSGQFINPERGVEFMKDDQGIPLDSQGNHLKQDEKGNFVFQPVIDRYPDKDLPEKITEEASIEQSTLPTDWTPGQKFETTKLTPISGRPDKVVDGHGQPLSTSLDGLLLGPDGSPLPTDAEGQFVLSWGQEREELPSEPTAPISEIGPDGLPQPDADRQQIHPAFPESKDQPSLESEMKCNLKEAVLDILIAFNSELIQPYGEHLRRAMTELLSHLDLAADIARVGILHFGKSVIIPVSLGGYHEINQMLDQIDRMQSASSALGVPDVSAVYHAAIQQFSSFGRNQNIPKILLVFSSGEDIFSDTTARDLLASHDIFIILVGPSSYDSEIVEESSEHVLVNRWELLDGNRLANYLEAACARKALKLPKSRTKFVTGKDTKEISTIPPIIFPQIVPSSVDHCLALQARSSIVLMVETSQESSSLHSELRQILLQFIHGYIKEKNPQIGILYYGDTVDIGVDVDQHNYNELEVSVKEMHFIGGVSNPLLAIRTAPKLLVKLGTDTIKLVIHIHRNKLKREHESEVNKIVKSENIALLDLFYERWSLLKNSEPFWSQKICMLEALIERLENTVPGDIDKIVFEHSTEQPLKKTHHAITWPVTTPVTIEPRILPTDHMVSSFPVLGPDGQLRPTDSGGNYLDLEGYPLPLDELGRPIDSEGRLLPTDSQGHFLLHSTRPDQVLATRIPQSSPLPTDELGHVSKDREPEVGRGEMALPTDQTGKFIHPVIDSNTGEPLLTDQLGRYLDINGELLPMDDFGRPLDPINGRLLPTNEFGQYIYTAPTLTSRVSSMPEIGPYQSPIPGKTKFPKDEFSAERIPVVDKFGKPLPTDQSGQYLGDNNEPLPLDSWSRPLDVDGLTPLPTNRHGQFVYTPAEITPTISGPLSPSPIPTDQWGIPITPDEGESTIQLLPTDGTGKEIFPVISAQNGLLLPRNSEGRYLGARNELIPIDDFGRPLDSLGRVLPINEFGQFIYTETYKEITPTLNYAEEMDGQKQPIWLSPDSGQRRRNGSSDGHCFIENFIELLLIFDTSANVKILDYRMMKESIKGFLLDHFDLRPNLGVRVGLLKYGDSVEVPVALGDYDSEAELLARIGETRRLKGEPNLPLALREAAGEFQLSGAGDALRIVLVWKSGNSSDSDIIQIQAAADTLRQQYGAKILAITAAGHYSNGDIALTGAEELIFAFDGWREAKPKRLAEVADKICEFMVPTSIMPSWPSFRPKNTLPPKITLYPRDCRRIDYPLEFIIVLDAANFDRSQFSKILESLATLVDESFNLSPDVVRVGLIVYSDKVAVPVALGNYDDKIELLSKMSASPLFSDPPAIALRGLEAAGQQFRLHSRPKASRVLLMVTNGKHRGNAAPLGQELRENLHVEIYSVAIGASSEQLASLQRVIGGPKLAAERMLQLDSVDELSDPSKLAFLRRSLCSSMESEMTTQEWKH</sequence>
<gene>
    <name evidence="1" type="ORF">MENTE1834_LOCUS44426</name>
</gene>
<dbReference type="EMBL" id="CAVMJV010000136">
    <property type="protein sequence ID" value="CAK5110410.1"/>
    <property type="molecule type" value="Genomic_DNA"/>
</dbReference>
<evidence type="ECO:0000313" key="2">
    <source>
        <dbReference type="Proteomes" id="UP001497535"/>
    </source>
</evidence>
<comment type="caution">
    <text evidence="1">The sequence shown here is derived from an EMBL/GenBank/DDBJ whole genome shotgun (WGS) entry which is preliminary data.</text>
</comment>
<accession>A0ACB1AWP4</accession>